<dbReference type="EMBL" id="GL377595">
    <property type="protein sequence ID" value="EFJ22550.1"/>
    <property type="molecule type" value="Genomic_DNA"/>
</dbReference>
<proteinExistence type="predicted"/>
<name>D8RZ53_SELML</name>
<keyword evidence="2" id="KW-1185">Reference proteome</keyword>
<gene>
    <name evidence="1" type="ORF">SELMODRAFT_416394</name>
</gene>
<dbReference type="InParanoid" id="D8RZ53"/>
<organism evidence="2">
    <name type="scientific">Selaginella moellendorffii</name>
    <name type="common">Spikemoss</name>
    <dbReference type="NCBI Taxonomy" id="88036"/>
    <lineage>
        <taxon>Eukaryota</taxon>
        <taxon>Viridiplantae</taxon>
        <taxon>Streptophyta</taxon>
        <taxon>Embryophyta</taxon>
        <taxon>Tracheophyta</taxon>
        <taxon>Lycopodiopsida</taxon>
        <taxon>Selaginellales</taxon>
        <taxon>Selaginellaceae</taxon>
        <taxon>Selaginella</taxon>
    </lineage>
</organism>
<reference evidence="1 2" key="1">
    <citation type="journal article" date="2011" name="Science">
        <title>The Selaginella genome identifies genetic changes associated with the evolution of vascular plants.</title>
        <authorList>
            <person name="Banks J.A."/>
            <person name="Nishiyama T."/>
            <person name="Hasebe M."/>
            <person name="Bowman J.L."/>
            <person name="Gribskov M."/>
            <person name="dePamphilis C."/>
            <person name="Albert V.A."/>
            <person name="Aono N."/>
            <person name="Aoyama T."/>
            <person name="Ambrose B.A."/>
            <person name="Ashton N.W."/>
            <person name="Axtell M.J."/>
            <person name="Barker E."/>
            <person name="Barker M.S."/>
            <person name="Bennetzen J.L."/>
            <person name="Bonawitz N.D."/>
            <person name="Chapple C."/>
            <person name="Cheng C."/>
            <person name="Correa L.G."/>
            <person name="Dacre M."/>
            <person name="DeBarry J."/>
            <person name="Dreyer I."/>
            <person name="Elias M."/>
            <person name="Engstrom E.M."/>
            <person name="Estelle M."/>
            <person name="Feng L."/>
            <person name="Finet C."/>
            <person name="Floyd S.K."/>
            <person name="Frommer W.B."/>
            <person name="Fujita T."/>
            <person name="Gramzow L."/>
            <person name="Gutensohn M."/>
            <person name="Harholt J."/>
            <person name="Hattori M."/>
            <person name="Heyl A."/>
            <person name="Hirai T."/>
            <person name="Hiwatashi Y."/>
            <person name="Ishikawa M."/>
            <person name="Iwata M."/>
            <person name="Karol K.G."/>
            <person name="Koehler B."/>
            <person name="Kolukisaoglu U."/>
            <person name="Kubo M."/>
            <person name="Kurata T."/>
            <person name="Lalonde S."/>
            <person name="Li K."/>
            <person name="Li Y."/>
            <person name="Litt A."/>
            <person name="Lyons E."/>
            <person name="Manning G."/>
            <person name="Maruyama T."/>
            <person name="Michael T.P."/>
            <person name="Mikami K."/>
            <person name="Miyazaki S."/>
            <person name="Morinaga S."/>
            <person name="Murata T."/>
            <person name="Mueller-Roeber B."/>
            <person name="Nelson D.R."/>
            <person name="Obara M."/>
            <person name="Oguri Y."/>
            <person name="Olmstead R.G."/>
            <person name="Onodera N."/>
            <person name="Petersen B.L."/>
            <person name="Pils B."/>
            <person name="Prigge M."/>
            <person name="Rensing S.A."/>
            <person name="Riano-Pachon D.M."/>
            <person name="Roberts A.W."/>
            <person name="Sato Y."/>
            <person name="Scheller H.V."/>
            <person name="Schulz B."/>
            <person name="Schulz C."/>
            <person name="Shakirov E.V."/>
            <person name="Shibagaki N."/>
            <person name="Shinohara N."/>
            <person name="Shippen D.E."/>
            <person name="Soerensen I."/>
            <person name="Sotooka R."/>
            <person name="Sugimoto N."/>
            <person name="Sugita M."/>
            <person name="Sumikawa N."/>
            <person name="Tanurdzic M."/>
            <person name="Theissen G."/>
            <person name="Ulvskov P."/>
            <person name="Wakazuki S."/>
            <person name="Weng J.K."/>
            <person name="Willats W.W."/>
            <person name="Wipf D."/>
            <person name="Wolf P.G."/>
            <person name="Yang L."/>
            <person name="Zimmer A.D."/>
            <person name="Zhu Q."/>
            <person name="Mitros T."/>
            <person name="Hellsten U."/>
            <person name="Loque D."/>
            <person name="Otillar R."/>
            <person name="Salamov A."/>
            <person name="Schmutz J."/>
            <person name="Shapiro H."/>
            <person name="Lindquist E."/>
            <person name="Lucas S."/>
            <person name="Rokhsar D."/>
            <person name="Grigoriev I.V."/>
        </authorList>
    </citation>
    <scope>NUCLEOTIDE SEQUENCE [LARGE SCALE GENOMIC DNA]</scope>
</reference>
<dbReference type="Gramene" id="EFJ22550">
    <property type="protein sequence ID" value="EFJ22550"/>
    <property type="gene ID" value="SELMODRAFT_416394"/>
</dbReference>
<dbReference type="Proteomes" id="UP000001514">
    <property type="component" value="Unassembled WGS sequence"/>
</dbReference>
<evidence type="ECO:0000313" key="1">
    <source>
        <dbReference type="EMBL" id="EFJ22550.1"/>
    </source>
</evidence>
<dbReference type="KEGG" id="smo:SELMODRAFT_416394"/>
<dbReference type="AlphaFoldDB" id="D8RZ53"/>
<accession>D8RZ53</accession>
<sequence length="147" mass="16430">MKSLSVKICRTRELLRVLLLRLKLRHELLAEVCGLGTCLPIPPYEAVVPFLKTLETAQATRSWNKLVDNIPDVIGLMQALAVLDLITMTLKDRFLLAALAPHPGKVNDCLRSDLVLSVMWLPAKLSENIPVLCRIECEPGFLHPDEP</sequence>
<protein>
    <submittedName>
        <fullName evidence="1">Uncharacterized protein</fullName>
    </submittedName>
</protein>
<dbReference type="HOGENOM" id="CLU_1771262_0_0_1"/>
<evidence type="ECO:0000313" key="2">
    <source>
        <dbReference type="Proteomes" id="UP000001514"/>
    </source>
</evidence>